<protein>
    <submittedName>
        <fullName evidence="2">Uncharacterized protein</fullName>
    </submittedName>
</protein>
<comment type="caution">
    <text evidence="2">The sequence shown here is derived from an EMBL/GenBank/DDBJ whole genome shotgun (WGS) entry which is preliminary data.</text>
</comment>
<feature type="region of interest" description="Disordered" evidence="1">
    <location>
        <begin position="348"/>
        <end position="396"/>
    </location>
</feature>
<name>A0A8H7YP14_AJECA</name>
<accession>A0A8H7YP14</accession>
<reference evidence="2 3" key="1">
    <citation type="submission" date="2021-01" db="EMBL/GenBank/DDBJ databases">
        <title>Chromosome-level genome assembly of a human fungal pathogen reveals clustering of transcriptionally co-regulated genes.</title>
        <authorList>
            <person name="Voorhies M."/>
            <person name="Cohen S."/>
            <person name="Shea T.P."/>
            <person name="Petrus S."/>
            <person name="Munoz J.F."/>
            <person name="Poplawski S."/>
            <person name="Goldman W.E."/>
            <person name="Michael T."/>
            <person name="Cuomo C.A."/>
            <person name="Sil A."/>
            <person name="Beyhan S."/>
        </authorList>
    </citation>
    <scope>NUCLEOTIDE SEQUENCE [LARGE SCALE GENOMIC DNA]</scope>
    <source>
        <strain evidence="2 3">G184AR</strain>
    </source>
</reference>
<dbReference type="EMBL" id="JAEVHI010000004">
    <property type="protein sequence ID" value="KAG5293160.1"/>
    <property type="molecule type" value="Genomic_DNA"/>
</dbReference>
<dbReference type="VEuPathDB" id="FungiDB:I7I52_04379"/>
<evidence type="ECO:0000313" key="3">
    <source>
        <dbReference type="Proteomes" id="UP000670092"/>
    </source>
</evidence>
<evidence type="ECO:0000313" key="2">
    <source>
        <dbReference type="EMBL" id="KAG5293160.1"/>
    </source>
</evidence>
<dbReference type="AlphaFoldDB" id="A0A8H7YP14"/>
<dbReference type="Proteomes" id="UP000670092">
    <property type="component" value="Unassembled WGS sequence"/>
</dbReference>
<organism evidence="2 3">
    <name type="scientific">Ajellomyces capsulatus</name>
    <name type="common">Darling's disease fungus</name>
    <name type="synonym">Histoplasma capsulatum</name>
    <dbReference type="NCBI Taxonomy" id="5037"/>
    <lineage>
        <taxon>Eukaryota</taxon>
        <taxon>Fungi</taxon>
        <taxon>Dikarya</taxon>
        <taxon>Ascomycota</taxon>
        <taxon>Pezizomycotina</taxon>
        <taxon>Eurotiomycetes</taxon>
        <taxon>Eurotiomycetidae</taxon>
        <taxon>Onygenales</taxon>
        <taxon>Ajellomycetaceae</taxon>
        <taxon>Histoplasma</taxon>
    </lineage>
</organism>
<feature type="compositionally biased region" description="Acidic residues" evidence="1">
    <location>
        <begin position="356"/>
        <end position="396"/>
    </location>
</feature>
<proteinExistence type="predicted"/>
<dbReference type="OrthoDB" id="4181054at2759"/>
<sequence>MPPMAYAAQSPSLNITFCYGCCNPHGCSHHPQLTSPLSNSDGALTSNEIDVQGNYPITTAPIPDTFGYQYYGNVLETPHMPGRMLMDPVNCGIMPSRGYELTEPNSCNYFGDARFQEIPDEYNSETSISFEQDTDCSAYNTCVKYLGPDSGEEAYASQVEGSFEDQLAAPGFLQPEITQELGQHTVNQANMPVKPPAMSQIYTPQIGSQCADAPSDVGILTEAQRLAINRDELDEFVAAVMQQDMERYAQTPLLTGEVYVHPATEDQREDHLLFSQPQLDGDDAPTPILVPIDTSSAPQFYAEESHCDSDGASTVATPRPTYVPSPAFSCGTGELVAWERVPIPDVVEGDWNGNVDGDDDCSDGYGAGDEDSNYGDWNGDVDSDDDHSDGDGGNDD</sequence>
<gene>
    <name evidence="2" type="ORF">I7I52_04379</name>
</gene>
<evidence type="ECO:0000256" key="1">
    <source>
        <dbReference type="SAM" id="MobiDB-lite"/>
    </source>
</evidence>